<reference evidence="2 3" key="1">
    <citation type="submission" date="2015-10" db="EMBL/GenBank/DDBJ databases">
        <title>Draft genome sequence of Streptomyces yokosukanensis DSM 40224, type strain for the species Streptomyces yokosukanensis.</title>
        <authorList>
            <person name="Ruckert C."/>
            <person name="Winkler A."/>
            <person name="Kalinowski J."/>
            <person name="Kampfer P."/>
            <person name="Glaeser S."/>
        </authorList>
    </citation>
    <scope>NUCLEOTIDE SEQUENCE [LARGE SCALE GENOMIC DNA]</scope>
    <source>
        <strain evidence="2 3">DSM 40224</strain>
    </source>
</reference>
<keyword evidence="3" id="KW-1185">Reference proteome</keyword>
<evidence type="ECO:0000313" key="3">
    <source>
        <dbReference type="Proteomes" id="UP000053127"/>
    </source>
</evidence>
<evidence type="ECO:0000313" key="2">
    <source>
        <dbReference type="EMBL" id="KUN03140.1"/>
    </source>
</evidence>
<dbReference type="AlphaFoldDB" id="A0A101P1E3"/>
<accession>A0A101P1E3</accession>
<organism evidence="2 3">
    <name type="scientific">Streptomyces yokosukanensis</name>
    <dbReference type="NCBI Taxonomy" id="67386"/>
    <lineage>
        <taxon>Bacteria</taxon>
        <taxon>Bacillati</taxon>
        <taxon>Actinomycetota</taxon>
        <taxon>Actinomycetes</taxon>
        <taxon>Kitasatosporales</taxon>
        <taxon>Streptomycetaceae</taxon>
        <taxon>Streptomyces</taxon>
    </lineage>
</organism>
<comment type="caution">
    <text evidence="2">The sequence shown here is derived from an EMBL/GenBank/DDBJ whole genome shotgun (WGS) entry which is preliminary data.</text>
</comment>
<dbReference type="EMBL" id="LMWN01000035">
    <property type="protein sequence ID" value="KUN03140.1"/>
    <property type="molecule type" value="Genomic_DNA"/>
</dbReference>
<evidence type="ECO:0000256" key="1">
    <source>
        <dbReference type="SAM" id="MobiDB-lite"/>
    </source>
</evidence>
<dbReference type="STRING" id="67386.AQI95_24585"/>
<dbReference type="Proteomes" id="UP000053127">
    <property type="component" value="Unassembled WGS sequence"/>
</dbReference>
<gene>
    <name evidence="2" type="ORF">AQI95_24585</name>
</gene>
<protein>
    <submittedName>
        <fullName evidence="2">Uncharacterized protein</fullName>
    </submittedName>
</protein>
<proteinExistence type="predicted"/>
<feature type="region of interest" description="Disordered" evidence="1">
    <location>
        <begin position="58"/>
        <end position="81"/>
    </location>
</feature>
<name>A0A101P1E3_9ACTN</name>
<sequence>MGWQRRMRVAAGPLGASGEASDDQPVQVEMFISGAWVDITDYVMVRDDQGNIALNRGIRDEGSNTEQGGGTFPLRNADGRFSPRNPTGPYYGAIGRNTPIRVSVPDGLGGKNCRLWGEVPEWPVSWDTTGTDVWTDVSASGLLRRLAQGPAPARSVIYNAITDPKPSGLVAYWPMEDATGATSLASALTNGSAMTWAGVPTLASYSTLAASDPLPDISAATLSGGVPRYDDPTATQVRFLVYIPASGLADGKVICSIDQQDYSPGAAQFWELYYSTTDASNSLVLKSCDAAGNNLGALLPHVVDVRGRLLYVSVEFQESGANITRQIQLKDVNTSRVYAVSDTEFVTQLSRVTRLQFGPATRSAISPFGAAFLPGVAIGHVTLENQITAIGALGVRLNPIGETAGRRIQRLCGEQGLPFDWVGDLDDTTAMGAQGKSNLLTLVQECVDADGGMLYESGSVLGLGYRTRASLYDQDPTLTLDYPSGKLAQIPTPVEDDRYLQNRVTVTVSGVSQTYEQTGGSLGTAPPPAGVGYYGQDVTLNLAASDASTLQDQAAWRVHLGTVDEARYPQISVNLAHPSITPDMRRAIIGMRIGDRIQITNPPDWLPPDTVDQLVIGTSETITHIEHRVTFNCRPASPYSYVGYLDTAARIDTDGSQLAADIGAGTTVFGVQPTAPNEGLWTKDPGDLPFDIAVGGEVMRVTAVGDAATDTFARTVSSAWGTMDSGFTWTTSGGTSTDYSVSGGSGNHLLASVNISRRCLLAATTADLDMYVSVTADQLATGDALNGGLINRYLDSNNLYHAVVQFTTSNTVRLLIVKRLNGTETTLGSYTMPAVTFSAGTYYRVRLNSKGSLLRAKVWLAADAETPEWQVTVMDTDLSMPQSIGVRSISGASSTNVNPSIKYQSFVVTSPQAFTVTRSINGVVKAHTAGEDLRLANPTILGL</sequence>